<evidence type="ECO:0000313" key="2">
    <source>
        <dbReference type="Proteomes" id="UP000276437"/>
    </source>
</evidence>
<organism evidence="1 2">
    <name type="scientific">Methylomusa anaerophila</name>
    <dbReference type="NCBI Taxonomy" id="1930071"/>
    <lineage>
        <taxon>Bacteria</taxon>
        <taxon>Bacillati</taxon>
        <taxon>Bacillota</taxon>
        <taxon>Negativicutes</taxon>
        <taxon>Selenomonadales</taxon>
        <taxon>Sporomusaceae</taxon>
        <taxon>Methylomusa</taxon>
    </lineage>
</organism>
<dbReference type="KEGG" id="mana:MAMMFC1_00727"/>
<dbReference type="RefSeq" id="WP_126306539.1">
    <property type="nucleotide sequence ID" value="NZ_AP018449.1"/>
</dbReference>
<evidence type="ECO:0008006" key="3">
    <source>
        <dbReference type="Google" id="ProtNLM"/>
    </source>
</evidence>
<dbReference type="OrthoDB" id="2020207at2"/>
<name>A0A348AG81_9FIRM</name>
<evidence type="ECO:0000313" key="1">
    <source>
        <dbReference type="EMBL" id="BBB90079.1"/>
    </source>
</evidence>
<dbReference type="GO" id="GO:0006487">
    <property type="term" value="P:protein N-linked glycosylation"/>
    <property type="evidence" value="ECO:0007669"/>
    <property type="project" value="TreeGrafter"/>
</dbReference>
<dbReference type="CDD" id="cd11296">
    <property type="entry name" value="O-FucT_like"/>
    <property type="match status" value="1"/>
</dbReference>
<accession>A0A348AG81</accession>
<dbReference type="Gene3D" id="3.40.50.11350">
    <property type="match status" value="1"/>
</dbReference>
<proteinExistence type="predicted"/>
<dbReference type="PANTHER" id="PTHR13132">
    <property type="entry name" value="ALPHA- 1,6 -FUCOSYLTRANSFERASE"/>
    <property type="match status" value="1"/>
</dbReference>
<dbReference type="AlphaFoldDB" id="A0A348AG81"/>
<dbReference type="GO" id="GO:0046921">
    <property type="term" value="F:alpha-(1-&gt;6)-fucosyltransferase activity"/>
    <property type="evidence" value="ECO:0007669"/>
    <property type="project" value="TreeGrafter"/>
</dbReference>
<sequence length="312" mass="36331">MSSPNRFLLIKAWGAGFWSDMEHVLGQLLIAELSERIPIVYWGKNSVYSGAEDTNAFEQFFLPVSAYSIHDLIRSDFTFYPEPWKFNNLFYEEGWPEKTVRTYYPLHTLYDRCENVLVSDCWLGIYLMEPIIKSTHPAFGLELDDIYRSLISKYIRLQPDIEREIDDFYNANLLGKTVLAVHVRGSDKIRELGKLYELNNLYYSVIDHCLEENPAAFIFLLTESEDILAEYKSLYKEKLIYTDCQRTSNDHALFWAEGIDKRRMGIEILKDTYLAARCDSFIGNAHSNVSTAVKRLKQWPPNSLGLFSEKHL</sequence>
<dbReference type="PANTHER" id="PTHR13132:SF29">
    <property type="entry name" value="ALPHA-(1,6)-FUCOSYLTRANSFERASE"/>
    <property type="match status" value="1"/>
</dbReference>
<keyword evidence="2" id="KW-1185">Reference proteome</keyword>
<reference evidence="1 2" key="1">
    <citation type="journal article" date="2018" name="Int. J. Syst. Evol. Microbiol.">
        <title>Methylomusa anaerophila gen. nov., sp. nov., an anaerobic methanol-utilizing bacterium isolated from a microbial fuel cell.</title>
        <authorList>
            <person name="Amano N."/>
            <person name="Yamamuro A."/>
            <person name="Miyahara M."/>
            <person name="Kouzuma A."/>
            <person name="Abe T."/>
            <person name="Watanabe K."/>
        </authorList>
    </citation>
    <scope>NUCLEOTIDE SEQUENCE [LARGE SCALE GENOMIC DNA]</scope>
    <source>
        <strain evidence="1 2">MMFC1</strain>
    </source>
</reference>
<gene>
    <name evidence="1" type="ORF">MAMMFC1_00727</name>
</gene>
<dbReference type="Proteomes" id="UP000276437">
    <property type="component" value="Chromosome"/>
</dbReference>
<protein>
    <recommendedName>
        <fullName evidence="3">Glycosyl transferase family 11</fullName>
    </recommendedName>
</protein>
<dbReference type="EMBL" id="AP018449">
    <property type="protein sequence ID" value="BBB90079.1"/>
    <property type="molecule type" value="Genomic_DNA"/>
</dbReference>